<sequence>MIVGGAAVVATAVAPGIASAKVADGRYNLCIETRYGSSVEQKCAEYRVAGTDLIGPNGTPLKLVHTPTGGYAEIPPVSRLTLLKTANGYKAINSVLGVPVATSSFLPVS</sequence>
<accession>H0QUZ9</accession>
<evidence type="ECO:0000313" key="1">
    <source>
        <dbReference type="EMBL" id="GAB16650.1"/>
    </source>
</evidence>
<dbReference type="EMBL" id="BAEH01000009">
    <property type="protein sequence ID" value="GAB16650.1"/>
    <property type="molecule type" value="Genomic_DNA"/>
</dbReference>
<protein>
    <submittedName>
        <fullName evidence="1">Uncharacterized protein</fullName>
    </submittedName>
</protein>
<name>H0QUZ9_9ACTN</name>
<comment type="caution">
    <text evidence="1">The sequence shown here is derived from an EMBL/GenBank/DDBJ whole genome shotgun (WGS) entry which is preliminary data.</text>
</comment>
<dbReference type="STRING" id="1077974.GOEFS_009_00170"/>
<dbReference type="AlphaFoldDB" id="H0QUZ9"/>
<gene>
    <name evidence="1" type="ORF">GOEFS_009_00170</name>
</gene>
<dbReference type="eggNOG" id="ENOG5030F2V">
    <property type="taxonomic scope" value="Bacteria"/>
</dbReference>
<organism evidence="1 2">
    <name type="scientific">Gordonia effusa NBRC 100432</name>
    <dbReference type="NCBI Taxonomy" id="1077974"/>
    <lineage>
        <taxon>Bacteria</taxon>
        <taxon>Bacillati</taxon>
        <taxon>Actinomycetota</taxon>
        <taxon>Actinomycetes</taxon>
        <taxon>Mycobacteriales</taxon>
        <taxon>Gordoniaceae</taxon>
        <taxon>Gordonia</taxon>
    </lineage>
</organism>
<evidence type="ECO:0000313" key="2">
    <source>
        <dbReference type="Proteomes" id="UP000035034"/>
    </source>
</evidence>
<keyword evidence="2" id="KW-1185">Reference proteome</keyword>
<dbReference type="Proteomes" id="UP000035034">
    <property type="component" value="Unassembled WGS sequence"/>
</dbReference>
<reference evidence="1 2" key="1">
    <citation type="submission" date="2011-12" db="EMBL/GenBank/DDBJ databases">
        <title>Whole genome shotgun sequence of Gordonia effusa NBRC 100432.</title>
        <authorList>
            <person name="Yoshida I."/>
            <person name="Takarada H."/>
            <person name="Hosoyama A."/>
            <person name="Tsuchikane K."/>
            <person name="Katsumata H."/>
            <person name="Yamazaki S."/>
            <person name="Fujita N."/>
        </authorList>
    </citation>
    <scope>NUCLEOTIDE SEQUENCE [LARGE SCALE GENOMIC DNA]</scope>
    <source>
        <strain evidence="1 2">NBRC 100432</strain>
    </source>
</reference>
<proteinExistence type="predicted"/>